<evidence type="ECO:0000313" key="2">
    <source>
        <dbReference type="EMBL" id="KAL2744248.1"/>
    </source>
</evidence>
<protein>
    <submittedName>
        <fullName evidence="2">Protein O-mannosyl-transferase TMTC1-like isoform X3</fullName>
    </submittedName>
</protein>
<dbReference type="EMBL" id="JAYRBN010000050">
    <property type="protein sequence ID" value="KAL2744248.1"/>
    <property type="molecule type" value="Genomic_DNA"/>
</dbReference>
<proteinExistence type="predicted"/>
<accession>A0ABD2CGP7</accession>
<feature type="transmembrane region" description="Helical" evidence="1">
    <location>
        <begin position="158"/>
        <end position="180"/>
    </location>
</feature>
<keyword evidence="1" id="KW-0472">Membrane</keyword>
<feature type="transmembrane region" description="Helical" evidence="1">
    <location>
        <begin position="75"/>
        <end position="94"/>
    </location>
</feature>
<evidence type="ECO:0000256" key="1">
    <source>
        <dbReference type="SAM" id="Phobius"/>
    </source>
</evidence>
<keyword evidence="3" id="KW-1185">Reference proteome</keyword>
<evidence type="ECO:0000313" key="3">
    <source>
        <dbReference type="Proteomes" id="UP001607303"/>
    </source>
</evidence>
<gene>
    <name evidence="2" type="ORF">V1477_006790</name>
</gene>
<dbReference type="PANTHER" id="PTHR44809">
    <property type="match status" value="1"/>
</dbReference>
<feature type="transmembrane region" description="Helical" evidence="1">
    <location>
        <begin position="100"/>
        <end position="129"/>
    </location>
</feature>
<reference evidence="2 3" key="1">
    <citation type="journal article" date="2024" name="Ann. Entomol. Soc. Am.">
        <title>Genomic analyses of the southern and eastern yellowjacket wasps (Hymenoptera: Vespidae) reveal evolutionary signatures of social life.</title>
        <authorList>
            <person name="Catto M.A."/>
            <person name="Caine P.B."/>
            <person name="Orr S.E."/>
            <person name="Hunt B.G."/>
            <person name="Goodisman M.A.D."/>
        </authorList>
    </citation>
    <scope>NUCLEOTIDE SEQUENCE [LARGE SCALE GENOMIC DNA]</scope>
    <source>
        <strain evidence="2">232</strain>
        <tissue evidence="2">Head and thorax</tissue>
    </source>
</reference>
<dbReference type="Proteomes" id="UP001607303">
    <property type="component" value="Unassembled WGS sequence"/>
</dbReference>
<dbReference type="AlphaFoldDB" id="A0ABD2CGP7"/>
<organism evidence="2 3">
    <name type="scientific">Vespula maculifrons</name>
    <name type="common">Eastern yellow jacket</name>
    <name type="synonym">Wasp</name>
    <dbReference type="NCBI Taxonomy" id="7453"/>
    <lineage>
        <taxon>Eukaryota</taxon>
        <taxon>Metazoa</taxon>
        <taxon>Ecdysozoa</taxon>
        <taxon>Arthropoda</taxon>
        <taxon>Hexapoda</taxon>
        <taxon>Insecta</taxon>
        <taxon>Pterygota</taxon>
        <taxon>Neoptera</taxon>
        <taxon>Endopterygota</taxon>
        <taxon>Hymenoptera</taxon>
        <taxon>Apocrita</taxon>
        <taxon>Aculeata</taxon>
        <taxon>Vespoidea</taxon>
        <taxon>Vespidae</taxon>
        <taxon>Vespinae</taxon>
        <taxon>Vespula</taxon>
    </lineage>
</organism>
<dbReference type="InterPro" id="IPR052943">
    <property type="entry name" value="TMTC_O-mannosyl-trnsfr"/>
</dbReference>
<dbReference type="PANTHER" id="PTHR44809:SF1">
    <property type="entry name" value="PROTEIN O-MANNOSYL-TRANSFERASE TMTC1"/>
    <property type="match status" value="1"/>
</dbReference>
<keyword evidence="1" id="KW-1133">Transmembrane helix</keyword>
<keyword evidence="1" id="KW-0812">Transmembrane</keyword>
<name>A0ABD2CGP7_VESMC</name>
<comment type="caution">
    <text evidence="2">The sequence shown here is derived from an EMBL/GenBank/DDBJ whole genome shotgun (WGS) entry which is preliminary data.</text>
</comment>
<sequence length="236" mass="26614">MAILVALATDSTMTVLVILGMVLVYPSPRRPGVNRASLKRLHSVTLSCCQPPRRVLDEVNDVVVRIQLETKVTGIVGRADVLACIFFLLSFLAYHGQQTAYVWSSVCLGTLSMLAKETGVTVLLLNLLYDLCRSWHSIRRSISEARWNEDSRHFSRRAAALLVSLGILLVVRLALLHGALPKFSPQDNPAAFHPCFHVRDQKFNGGFLQSSQASRCKMKMKFLFRDHKYFKRIKNM</sequence>
<feature type="transmembrane region" description="Helical" evidence="1">
    <location>
        <begin position="6"/>
        <end position="25"/>
    </location>
</feature>